<proteinExistence type="predicted"/>
<gene>
    <name evidence="1" type="ORF">Tco_0728881</name>
</gene>
<sequence>MLSLRNSNHDPLIDLYDLEGSDEGDMEIDSLTEEHLDTLLIGDEVISTIPAREINEFIKSSVDDLVLIPRESKVTSDREQVVDFLMENEDVAGLPRHLVKQFFSHLVKNLSSTKRMSDEPLGDDSKPRSYDFEHISSLDPPESTPVIDEFTLLVTPPPASKQLSLWEVERFDPFFSLAQSGGKTSVMETSSFGFHHMLSPRPVAYSPKEVMYRYYHPHLTSGDGFDLEIKSK</sequence>
<name>A0ABQ4YPT3_9ASTR</name>
<evidence type="ECO:0000313" key="1">
    <source>
        <dbReference type="EMBL" id="GJS79000.1"/>
    </source>
</evidence>
<dbReference type="Proteomes" id="UP001151760">
    <property type="component" value="Unassembled WGS sequence"/>
</dbReference>
<accession>A0ABQ4YPT3</accession>
<comment type="caution">
    <text evidence="1">The sequence shown here is derived from an EMBL/GenBank/DDBJ whole genome shotgun (WGS) entry which is preliminary data.</text>
</comment>
<dbReference type="EMBL" id="BQNB010010565">
    <property type="protein sequence ID" value="GJS79000.1"/>
    <property type="molecule type" value="Genomic_DNA"/>
</dbReference>
<evidence type="ECO:0000313" key="2">
    <source>
        <dbReference type="Proteomes" id="UP001151760"/>
    </source>
</evidence>
<reference evidence="1" key="2">
    <citation type="submission" date="2022-01" db="EMBL/GenBank/DDBJ databases">
        <authorList>
            <person name="Yamashiro T."/>
            <person name="Shiraishi A."/>
            <person name="Satake H."/>
            <person name="Nakayama K."/>
        </authorList>
    </citation>
    <scope>NUCLEOTIDE SEQUENCE</scope>
</reference>
<organism evidence="1 2">
    <name type="scientific">Tanacetum coccineum</name>
    <dbReference type="NCBI Taxonomy" id="301880"/>
    <lineage>
        <taxon>Eukaryota</taxon>
        <taxon>Viridiplantae</taxon>
        <taxon>Streptophyta</taxon>
        <taxon>Embryophyta</taxon>
        <taxon>Tracheophyta</taxon>
        <taxon>Spermatophyta</taxon>
        <taxon>Magnoliopsida</taxon>
        <taxon>eudicotyledons</taxon>
        <taxon>Gunneridae</taxon>
        <taxon>Pentapetalae</taxon>
        <taxon>asterids</taxon>
        <taxon>campanulids</taxon>
        <taxon>Asterales</taxon>
        <taxon>Asteraceae</taxon>
        <taxon>Asteroideae</taxon>
        <taxon>Anthemideae</taxon>
        <taxon>Anthemidinae</taxon>
        <taxon>Tanacetum</taxon>
    </lineage>
</organism>
<keyword evidence="2" id="KW-1185">Reference proteome</keyword>
<reference evidence="1" key="1">
    <citation type="journal article" date="2022" name="Int. J. Mol. Sci.">
        <title>Draft Genome of Tanacetum Coccineum: Genomic Comparison of Closely Related Tanacetum-Family Plants.</title>
        <authorList>
            <person name="Yamashiro T."/>
            <person name="Shiraishi A."/>
            <person name="Nakayama K."/>
            <person name="Satake H."/>
        </authorList>
    </citation>
    <scope>NUCLEOTIDE SEQUENCE</scope>
</reference>
<protein>
    <submittedName>
        <fullName evidence="1">Uncharacterized protein</fullName>
    </submittedName>
</protein>